<evidence type="ECO:0000259" key="8">
    <source>
        <dbReference type="Pfam" id="PF01432"/>
    </source>
</evidence>
<dbReference type="InterPro" id="IPR001567">
    <property type="entry name" value="Pept_M3A_M3B_dom"/>
</dbReference>
<feature type="domain" description="Peptidase M3A/M3B catalytic" evidence="8">
    <location>
        <begin position="226"/>
        <end position="673"/>
    </location>
</feature>
<evidence type="ECO:0000256" key="1">
    <source>
        <dbReference type="ARBA" id="ARBA00006040"/>
    </source>
</evidence>
<dbReference type="GO" id="GO:0004222">
    <property type="term" value="F:metalloendopeptidase activity"/>
    <property type="evidence" value="ECO:0007669"/>
    <property type="project" value="InterPro"/>
</dbReference>
<keyword evidence="2 7" id="KW-0645">Protease</keyword>
<dbReference type="PANTHER" id="PTHR43660:SF1">
    <property type="entry name" value="DIPEPTIDYL CARBOXYPEPTIDASE"/>
    <property type="match status" value="1"/>
</dbReference>
<sequence>MANPLLEKFETPFESAPFSKIKNEDYKPAFIQAIEEAKAEIDAITANPEAPTFANTIEAMELSGEKLGRISSIFFNLNSAETNDEIQEIAQEVSPLLSEFGNDVRLNQNLFERIKVVYNQKDSLNLTDEQAYLLEKKYKGFSRNGANLNEEDKNKLREIDKQLAMLSLQFGQNVLAETNAYELIITDENDLKGLPQYAIDQAKADAEQKNHEGWLITLQAPSYIPFMQYAENRELREKLFRANGVKAYQNNEFNNEENVKNIVKLRHERAKILGYKTHADYVLEERMAKTPTTVLDFLNDLLTKAKPFAEKEIEELTAFAKETDGIETLQRWDHAYYAEKLKQKKFSLSDEELKPYFQLENVIQGAFDVATKLYGITFKEIHNIDKYNDEVTTYEVLDKNGAFLSLLYADFFPRAGKRPGAWMTSYREASNVNGNTKRPHVSIVCNFTKPTKDTPSLLTFQEVTTLFHEFGHALHGMLPNTTYESLSGTNVYWDFVELPSQFYENFCYEPEALKLFAKHYQTGEIIPQELIEKVKASSSFMEGYQTVRQLSFGLLDMAYHANDLAEINDLQQFEKETFKQTELYPEIDKNMMSTSFSHIFQGGYSSGYYSYKWAEVLDADAFAFFQETGIFNPETAQKFYKLLSSGGTVEPMKLYEEFRGHKPTADALLKRAGLV</sequence>
<protein>
    <submittedName>
        <fullName evidence="9">M3 family peptidase</fullName>
    </submittedName>
</protein>
<reference evidence="9 10" key="1">
    <citation type="submission" date="2018-10" db="EMBL/GenBank/DDBJ databases">
        <title>Transmission dynamics of multidrug resistant bacteria on intensive care unit surfaces.</title>
        <authorList>
            <person name="D'Souza A.W."/>
            <person name="Potter R.F."/>
            <person name="Wallace M."/>
            <person name="Shupe A."/>
            <person name="Patel S."/>
            <person name="Sun S."/>
            <person name="Gul D."/>
            <person name="Kwon J.H."/>
            <person name="Andleeb S."/>
            <person name="Burnham C.-A.D."/>
            <person name="Dantas G."/>
        </authorList>
    </citation>
    <scope>NUCLEOTIDE SEQUENCE [LARGE SCALE GENOMIC DNA]</scope>
    <source>
        <strain evidence="9 10">WF_348</strain>
    </source>
</reference>
<dbReference type="RefSeq" id="WP_125350464.1">
    <property type="nucleotide sequence ID" value="NZ_RHPN01000036.1"/>
</dbReference>
<keyword evidence="4 7" id="KW-0378">Hydrolase</keyword>
<evidence type="ECO:0000256" key="5">
    <source>
        <dbReference type="ARBA" id="ARBA00022833"/>
    </source>
</evidence>
<dbReference type="Gene3D" id="3.40.390.10">
    <property type="entry name" value="Collagenase (Catalytic Domain)"/>
    <property type="match status" value="1"/>
</dbReference>
<dbReference type="GO" id="GO:0004180">
    <property type="term" value="F:carboxypeptidase activity"/>
    <property type="evidence" value="ECO:0007669"/>
    <property type="project" value="TreeGrafter"/>
</dbReference>
<dbReference type="FunFam" id="3.40.390.10:FF:000009">
    <property type="entry name" value="Oligopeptidase A"/>
    <property type="match status" value="1"/>
</dbReference>
<comment type="caution">
    <text evidence="9">The sequence shown here is derived from an EMBL/GenBank/DDBJ whole genome shotgun (WGS) entry which is preliminary data.</text>
</comment>
<dbReference type="Proteomes" id="UP000267844">
    <property type="component" value="Unassembled WGS sequence"/>
</dbReference>
<dbReference type="InterPro" id="IPR024077">
    <property type="entry name" value="Neurolysin/TOP_dom2"/>
</dbReference>
<dbReference type="GO" id="GO:0005829">
    <property type="term" value="C:cytosol"/>
    <property type="evidence" value="ECO:0007669"/>
    <property type="project" value="TreeGrafter"/>
</dbReference>
<evidence type="ECO:0000313" key="9">
    <source>
        <dbReference type="EMBL" id="RRT88774.1"/>
    </source>
</evidence>
<dbReference type="Gene3D" id="1.10.1370.10">
    <property type="entry name" value="Neurolysin, domain 3"/>
    <property type="match status" value="1"/>
</dbReference>
<dbReference type="SUPFAM" id="SSF55486">
    <property type="entry name" value="Metalloproteases ('zincins'), catalytic domain"/>
    <property type="match status" value="1"/>
</dbReference>
<dbReference type="PANTHER" id="PTHR43660">
    <property type="entry name" value="DIPEPTIDYL CARBOXYPEPTIDASE"/>
    <property type="match status" value="1"/>
</dbReference>
<accession>A0A427BHS2</accession>
<dbReference type="InterPro" id="IPR024080">
    <property type="entry name" value="Neurolysin/TOP_N"/>
</dbReference>
<evidence type="ECO:0000256" key="4">
    <source>
        <dbReference type="ARBA" id="ARBA00022801"/>
    </source>
</evidence>
<evidence type="ECO:0000256" key="7">
    <source>
        <dbReference type="RuleBase" id="RU003435"/>
    </source>
</evidence>
<dbReference type="AlphaFoldDB" id="A0A427BHS2"/>
<dbReference type="GO" id="GO:0046872">
    <property type="term" value="F:metal ion binding"/>
    <property type="evidence" value="ECO:0007669"/>
    <property type="project" value="UniProtKB-UniRule"/>
</dbReference>
<keyword evidence="6 7" id="KW-0482">Metalloprotease</keyword>
<evidence type="ECO:0000256" key="6">
    <source>
        <dbReference type="ARBA" id="ARBA00023049"/>
    </source>
</evidence>
<dbReference type="EMBL" id="RHPO01000036">
    <property type="protein sequence ID" value="RRT88774.1"/>
    <property type="molecule type" value="Genomic_DNA"/>
</dbReference>
<proteinExistence type="inferred from homology"/>
<dbReference type="InterPro" id="IPR034005">
    <property type="entry name" value="M3A_DCP"/>
</dbReference>
<dbReference type="Gene3D" id="1.20.1050.40">
    <property type="entry name" value="Endopeptidase. Chain P, domain 1"/>
    <property type="match status" value="1"/>
</dbReference>
<dbReference type="InterPro" id="IPR024079">
    <property type="entry name" value="MetalloPept_cat_dom_sf"/>
</dbReference>
<comment type="cofactor">
    <cofactor evidence="7">
        <name>Zn(2+)</name>
        <dbReference type="ChEBI" id="CHEBI:29105"/>
    </cofactor>
    <text evidence="7">Binds 1 zinc ion.</text>
</comment>
<name>A0A427BHS2_9FLAO</name>
<gene>
    <name evidence="9" type="ORF">EGI89_12860</name>
</gene>
<dbReference type="Pfam" id="PF01432">
    <property type="entry name" value="Peptidase_M3"/>
    <property type="match status" value="1"/>
</dbReference>
<keyword evidence="5 7" id="KW-0862">Zinc</keyword>
<keyword evidence="3 7" id="KW-0479">Metal-binding</keyword>
<evidence type="ECO:0000256" key="3">
    <source>
        <dbReference type="ARBA" id="ARBA00022723"/>
    </source>
</evidence>
<organism evidence="9 10">
    <name type="scientific">Empedobacter falsenii</name>
    <dbReference type="NCBI Taxonomy" id="343874"/>
    <lineage>
        <taxon>Bacteria</taxon>
        <taxon>Pseudomonadati</taxon>
        <taxon>Bacteroidota</taxon>
        <taxon>Flavobacteriia</taxon>
        <taxon>Flavobacteriales</taxon>
        <taxon>Weeksellaceae</taxon>
        <taxon>Empedobacter</taxon>
    </lineage>
</organism>
<evidence type="ECO:0000313" key="10">
    <source>
        <dbReference type="Proteomes" id="UP000267844"/>
    </source>
</evidence>
<dbReference type="InterPro" id="IPR045090">
    <property type="entry name" value="Pept_M3A_M3B"/>
</dbReference>
<dbReference type="GO" id="GO:0006508">
    <property type="term" value="P:proteolysis"/>
    <property type="evidence" value="ECO:0007669"/>
    <property type="project" value="UniProtKB-KW"/>
</dbReference>
<dbReference type="CDD" id="cd06456">
    <property type="entry name" value="M3A_DCP"/>
    <property type="match status" value="1"/>
</dbReference>
<evidence type="ECO:0000256" key="2">
    <source>
        <dbReference type="ARBA" id="ARBA00022670"/>
    </source>
</evidence>
<comment type="similarity">
    <text evidence="1 7">Belongs to the peptidase M3 family.</text>
</comment>